<proteinExistence type="predicted"/>
<dbReference type="EMBL" id="CAKKLH010000201">
    <property type="protein sequence ID" value="CAH0105830.1"/>
    <property type="molecule type" value="Genomic_DNA"/>
</dbReference>
<comment type="caution">
    <text evidence="1">The sequence shown here is derived from an EMBL/GenBank/DDBJ whole genome shotgun (WGS) entry which is preliminary data.</text>
</comment>
<dbReference type="Proteomes" id="UP000789390">
    <property type="component" value="Unassembled WGS sequence"/>
</dbReference>
<sequence length="662" mass="74160">MDFSQMIQGTRQFFQGHPRIKPRDDVINGEPQLIQTKCGLKKNEPYSYNPTSYSDVMKSNCLVQSSHGTSLPQYYPRPYCEQIAYQQKVPSSYQVNEACTGDSDAKYASCAHPNISQITHKPALQREEQNMWKNIIPSKVCDPTLKVPLNQVPTFSMAANSNPNFGPSAATYQGQQQQVCLKTNEFIVPATSYLHQGYAYEEANLSQYSEIIVRQPFVQSTSIVSHGHSCTSTNVYQKQRSFVPCPDNANSMNLRDQDRQQTFSKSLDSAPSLLRQTDCSSTVVSRDCLFNQNYTSPSPSNQQRILSQGLQQWDPDIQCISIGNNKIRQNKECARSAYPREQPNSFENREIAKPLQNSLQYYHSQELSKTISKNCAFIPYSASTETETLFCPSTNQPDQTVHVTESSSAKSSTGSDFCEVSVIQHSMNNRALSYGSIKTKNEERVSVINYPRQRSLGDDKSATHHISNTKGAQFQPVSIEAKVPQPKIEPALFGCDSLCTDIPANSIKHQTLVNAASVKAAKAVNSSQLVKQSPNKATKPPKLKVKSLGNSVNVIPSSNAVSIDETLIQSDPIVSDEKWEEWKSSFDTEWNAFVKDLANSENIKRIYRVSQPVPKKIKRREDTSIPKSIKSSVEFKPSKIEDFASDEDIPLSLRRKVKEEKL</sequence>
<accession>A0A8J2WFZ1</accession>
<protein>
    <submittedName>
        <fullName evidence="1">Uncharacterized protein</fullName>
    </submittedName>
</protein>
<organism evidence="1 2">
    <name type="scientific">Daphnia galeata</name>
    <dbReference type="NCBI Taxonomy" id="27404"/>
    <lineage>
        <taxon>Eukaryota</taxon>
        <taxon>Metazoa</taxon>
        <taxon>Ecdysozoa</taxon>
        <taxon>Arthropoda</taxon>
        <taxon>Crustacea</taxon>
        <taxon>Branchiopoda</taxon>
        <taxon>Diplostraca</taxon>
        <taxon>Cladocera</taxon>
        <taxon>Anomopoda</taxon>
        <taxon>Daphniidae</taxon>
        <taxon>Daphnia</taxon>
    </lineage>
</organism>
<evidence type="ECO:0000313" key="2">
    <source>
        <dbReference type="Proteomes" id="UP000789390"/>
    </source>
</evidence>
<dbReference type="OrthoDB" id="6348380at2759"/>
<dbReference type="AlphaFoldDB" id="A0A8J2WFZ1"/>
<evidence type="ECO:0000313" key="1">
    <source>
        <dbReference type="EMBL" id="CAH0105830.1"/>
    </source>
</evidence>
<gene>
    <name evidence="1" type="ORF">DGAL_LOCUS8901</name>
</gene>
<reference evidence="1" key="1">
    <citation type="submission" date="2021-11" db="EMBL/GenBank/DDBJ databases">
        <authorList>
            <person name="Schell T."/>
        </authorList>
    </citation>
    <scope>NUCLEOTIDE SEQUENCE</scope>
    <source>
        <strain evidence="1">M5</strain>
    </source>
</reference>
<keyword evidence="2" id="KW-1185">Reference proteome</keyword>
<name>A0A8J2WFZ1_9CRUS</name>